<feature type="compositionally biased region" description="Low complexity" evidence="1">
    <location>
        <begin position="111"/>
        <end position="122"/>
    </location>
</feature>
<proteinExistence type="predicted"/>
<feature type="non-terminal residue" evidence="2">
    <location>
        <position position="1"/>
    </location>
</feature>
<name>A0A6A6PE39_9PEZI</name>
<feature type="compositionally biased region" description="Low complexity" evidence="1">
    <location>
        <begin position="158"/>
        <end position="168"/>
    </location>
</feature>
<dbReference type="AlphaFoldDB" id="A0A6A6PE39"/>
<evidence type="ECO:0000313" key="3">
    <source>
        <dbReference type="Proteomes" id="UP000799766"/>
    </source>
</evidence>
<feature type="compositionally biased region" description="Polar residues" evidence="1">
    <location>
        <begin position="205"/>
        <end position="219"/>
    </location>
</feature>
<dbReference type="Proteomes" id="UP000799766">
    <property type="component" value="Unassembled WGS sequence"/>
</dbReference>
<dbReference type="EMBL" id="MU001670">
    <property type="protein sequence ID" value="KAF2462027.1"/>
    <property type="molecule type" value="Genomic_DNA"/>
</dbReference>
<sequence length="380" mass="41969">NDRRQRQNKPPGYAGQQGLLQAQAQYPPATSSDRFRQPPLTAQSPTSAPSTGRGASAQGYAYSYGEGSQFVGAGTSLQPASLQYPQEYSQESSRTPQQYSQYGSNVMYNVPTQQQPAAPQSPYESVQPYQQRQSAALDVLPNQFGVPQQYYVQDERGAASAGAAAAMATPNVQTQYPPMSYTQQSPVTRAQLGSTYATAMGDPSQVGSQGAYPQSAFGTQQPQPPQPQPQQQQQQQQQQSQPLAAAEIDGAFQHYQTEVRRTFEATRDGRLEEASGALMRISAWLVEHVEALGLVRDEENLHDQKLQIWDELNACWLAMLQKQKDVSMEFVSTGQRPIPPQSLVEYQQLEEMGKEVVRIGDILDKHGLVDYQMGWAEETI</sequence>
<keyword evidence="3" id="KW-1185">Reference proteome</keyword>
<feature type="region of interest" description="Disordered" evidence="1">
    <location>
        <begin position="1"/>
        <end position="59"/>
    </location>
</feature>
<feature type="compositionally biased region" description="Low complexity" evidence="1">
    <location>
        <begin position="229"/>
        <end position="242"/>
    </location>
</feature>
<feature type="region of interest" description="Disordered" evidence="1">
    <location>
        <begin position="157"/>
        <end position="185"/>
    </location>
</feature>
<protein>
    <submittedName>
        <fullName evidence="2">Uncharacterized protein</fullName>
    </submittedName>
</protein>
<feature type="non-terminal residue" evidence="2">
    <location>
        <position position="380"/>
    </location>
</feature>
<organism evidence="2 3">
    <name type="scientific">Lineolata rhizophorae</name>
    <dbReference type="NCBI Taxonomy" id="578093"/>
    <lineage>
        <taxon>Eukaryota</taxon>
        <taxon>Fungi</taxon>
        <taxon>Dikarya</taxon>
        <taxon>Ascomycota</taxon>
        <taxon>Pezizomycotina</taxon>
        <taxon>Dothideomycetes</taxon>
        <taxon>Dothideomycetes incertae sedis</taxon>
        <taxon>Lineolatales</taxon>
        <taxon>Lineolataceae</taxon>
        <taxon>Lineolata</taxon>
    </lineage>
</organism>
<feature type="region of interest" description="Disordered" evidence="1">
    <location>
        <begin position="198"/>
        <end position="243"/>
    </location>
</feature>
<feature type="compositionally biased region" description="Polar residues" evidence="1">
    <location>
        <begin position="40"/>
        <end position="50"/>
    </location>
</feature>
<evidence type="ECO:0000313" key="2">
    <source>
        <dbReference type="EMBL" id="KAF2462027.1"/>
    </source>
</evidence>
<feature type="region of interest" description="Disordered" evidence="1">
    <location>
        <begin position="82"/>
        <end position="130"/>
    </location>
</feature>
<accession>A0A6A6PE39</accession>
<dbReference type="OrthoDB" id="5552418at2759"/>
<feature type="compositionally biased region" description="Low complexity" evidence="1">
    <location>
        <begin position="10"/>
        <end position="29"/>
    </location>
</feature>
<reference evidence="2" key="1">
    <citation type="journal article" date="2020" name="Stud. Mycol.">
        <title>101 Dothideomycetes genomes: a test case for predicting lifestyles and emergence of pathogens.</title>
        <authorList>
            <person name="Haridas S."/>
            <person name="Albert R."/>
            <person name="Binder M."/>
            <person name="Bloem J."/>
            <person name="Labutti K."/>
            <person name="Salamov A."/>
            <person name="Andreopoulos B."/>
            <person name="Baker S."/>
            <person name="Barry K."/>
            <person name="Bills G."/>
            <person name="Bluhm B."/>
            <person name="Cannon C."/>
            <person name="Castanera R."/>
            <person name="Culley D."/>
            <person name="Daum C."/>
            <person name="Ezra D."/>
            <person name="Gonzalez J."/>
            <person name="Henrissat B."/>
            <person name="Kuo A."/>
            <person name="Liang C."/>
            <person name="Lipzen A."/>
            <person name="Lutzoni F."/>
            <person name="Magnuson J."/>
            <person name="Mondo S."/>
            <person name="Nolan M."/>
            <person name="Ohm R."/>
            <person name="Pangilinan J."/>
            <person name="Park H.-J."/>
            <person name="Ramirez L."/>
            <person name="Alfaro M."/>
            <person name="Sun H."/>
            <person name="Tritt A."/>
            <person name="Yoshinaga Y."/>
            <person name="Zwiers L.-H."/>
            <person name="Turgeon B."/>
            <person name="Goodwin S."/>
            <person name="Spatafora J."/>
            <person name="Crous P."/>
            <person name="Grigoriev I."/>
        </authorList>
    </citation>
    <scope>NUCLEOTIDE SEQUENCE</scope>
    <source>
        <strain evidence="2">ATCC 16933</strain>
    </source>
</reference>
<feature type="compositionally biased region" description="Polar residues" evidence="1">
    <location>
        <begin position="82"/>
        <end position="107"/>
    </location>
</feature>
<gene>
    <name evidence="2" type="ORF">BDY21DRAFT_274888</name>
</gene>
<evidence type="ECO:0000256" key="1">
    <source>
        <dbReference type="SAM" id="MobiDB-lite"/>
    </source>
</evidence>
<feature type="compositionally biased region" description="Polar residues" evidence="1">
    <location>
        <begin position="170"/>
        <end position="185"/>
    </location>
</feature>